<protein>
    <submittedName>
        <fullName evidence="2">Uncharacterized protein</fullName>
    </submittedName>
</protein>
<sequence>MKLVALTIALAAVAAPAQAISRYNSLDMSCAQVQSAVAREGAVILRYPSKRKPSLTLYDRYVEHGGFCAVGEYAANDWIPTADKAQCFVRACKPVNYDDDVLFN</sequence>
<name>A0A1L3SSK0_9HYPH</name>
<keyword evidence="3" id="KW-1185">Reference proteome</keyword>
<evidence type="ECO:0000313" key="2">
    <source>
        <dbReference type="EMBL" id="APH72305.1"/>
    </source>
</evidence>
<evidence type="ECO:0000256" key="1">
    <source>
        <dbReference type="SAM" id="SignalP"/>
    </source>
</evidence>
<dbReference type="EMBL" id="CP018171">
    <property type="protein sequence ID" value="APH72305.1"/>
    <property type="molecule type" value="Genomic_DNA"/>
</dbReference>
<dbReference type="KEGG" id="meso:BSQ44_13730"/>
<dbReference type="OrthoDB" id="7870801at2"/>
<reference evidence="3" key="1">
    <citation type="submission" date="2016-11" db="EMBL/GenBank/DDBJ databases">
        <title>Mesorhizobium oceanicum sp. nov., isolated from deep seawater in South China Sea.</title>
        <authorList>
            <person name="Fu G.-Y."/>
        </authorList>
    </citation>
    <scope>NUCLEOTIDE SEQUENCE [LARGE SCALE GENOMIC DNA]</scope>
    <source>
        <strain evidence="3">B7</strain>
    </source>
</reference>
<dbReference type="Proteomes" id="UP000182840">
    <property type="component" value="Chromosome"/>
</dbReference>
<evidence type="ECO:0000313" key="3">
    <source>
        <dbReference type="Proteomes" id="UP000182840"/>
    </source>
</evidence>
<accession>A0A1L3SSK0</accession>
<dbReference type="RefSeq" id="WP_072605075.1">
    <property type="nucleotide sequence ID" value="NZ_CP018171.1"/>
</dbReference>
<feature type="signal peptide" evidence="1">
    <location>
        <begin position="1"/>
        <end position="19"/>
    </location>
</feature>
<gene>
    <name evidence="2" type="ORF">BSQ44_13730</name>
</gene>
<keyword evidence="1" id="KW-0732">Signal</keyword>
<organism evidence="2 3">
    <name type="scientific">Aquibium oceanicum</name>
    <dbReference type="NCBI Taxonomy" id="1670800"/>
    <lineage>
        <taxon>Bacteria</taxon>
        <taxon>Pseudomonadati</taxon>
        <taxon>Pseudomonadota</taxon>
        <taxon>Alphaproteobacteria</taxon>
        <taxon>Hyphomicrobiales</taxon>
        <taxon>Phyllobacteriaceae</taxon>
        <taxon>Aquibium</taxon>
    </lineage>
</organism>
<dbReference type="AlphaFoldDB" id="A0A1L3SSK0"/>
<proteinExistence type="predicted"/>
<feature type="chain" id="PRO_5012273056" evidence="1">
    <location>
        <begin position="20"/>
        <end position="104"/>
    </location>
</feature>